<evidence type="ECO:0000313" key="2">
    <source>
        <dbReference type="Proteomes" id="UP000254794"/>
    </source>
</evidence>
<accession>A0A378JQD2</accession>
<protein>
    <submittedName>
        <fullName evidence="1">Transposase</fullName>
    </submittedName>
</protein>
<dbReference type="AlphaFoldDB" id="A0A378JQD2"/>
<gene>
    <name evidence="1" type="ORF">NCTC13316_02234</name>
</gene>
<dbReference type="Proteomes" id="UP000254794">
    <property type="component" value="Unassembled WGS sequence"/>
</dbReference>
<name>A0A378JQD2_9GAMM</name>
<reference evidence="1 2" key="1">
    <citation type="submission" date="2018-06" db="EMBL/GenBank/DDBJ databases">
        <authorList>
            <consortium name="Pathogen Informatics"/>
            <person name="Doyle S."/>
        </authorList>
    </citation>
    <scope>NUCLEOTIDE SEQUENCE [LARGE SCALE GENOMIC DNA]</scope>
    <source>
        <strain evidence="1 2">NCTC13316</strain>
    </source>
</reference>
<sequence length="86" mass="10851">MSLKNPSDFKWLHLHGEVTLQYVHWYCKYGISYRDLEEMMVERGLELNHTTVYRWIQHYVPKLKKRLEWHKQRYARRWHLDETYQG</sequence>
<dbReference type="InterPro" id="IPR052183">
    <property type="entry name" value="IS_Transposase"/>
</dbReference>
<dbReference type="PANTHER" id="PTHR35528:SF3">
    <property type="entry name" value="BLL1675 PROTEIN"/>
    <property type="match status" value="1"/>
</dbReference>
<organism evidence="1 2">
    <name type="scientific">Legionella busanensis</name>
    <dbReference type="NCBI Taxonomy" id="190655"/>
    <lineage>
        <taxon>Bacteria</taxon>
        <taxon>Pseudomonadati</taxon>
        <taxon>Pseudomonadota</taxon>
        <taxon>Gammaproteobacteria</taxon>
        <taxon>Legionellales</taxon>
        <taxon>Legionellaceae</taxon>
        <taxon>Legionella</taxon>
    </lineage>
</organism>
<evidence type="ECO:0000313" key="1">
    <source>
        <dbReference type="EMBL" id="STX52130.1"/>
    </source>
</evidence>
<keyword evidence="2" id="KW-1185">Reference proteome</keyword>
<proteinExistence type="predicted"/>
<dbReference type="EMBL" id="UGOD01000001">
    <property type="protein sequence ID" value="STX52130.1"/>
    <property type="molecule type" value="Genomic_DNA"/>
</dbReference>
<dbReference type="PANTHER" id="PTHR35528">
    <property type="entry name" value="BLL1675 PROTEIN"/>
    <property type="match status" value="1"/>
</dbReference>